<protein>
    <submittedName>
        <fullName evidence="2">Uncharacterized protein</fullName>
    </submittedName>
</protein>
<evidence type="ECO:0000256" key="1">
    <source>
        <dbReference type="SAM" id="Phobius"/>
    </source>
</evidence>
<dbReference type="RefSeq" id="WP_161678050.1">
    <property type="nucleotide sequence ID" value="NZ_JAABLP010000007.1"/>
</dbReference>
<dbReference type="Proteomes" id="UP000541347">
    <property type="component" value="Unassembled WGS sequence"/>
</dbReference>
<keyword evidence="1" id="KW-0812">Transmembrane</keyword>
<sequence length="85" mass="9545">MGERERRERARAEEARKALARVEAESETIVGSSARRMAAHARDHFGGADKNQDDRIEVWGTRIGRGLGLVFAVGLLIYLFVTYVK</sequence>
<evidence type="ECO:0000313" key="2">
    <source>
        <dbReference type="EMBL" id="NBN65997.1"/>
    </source>
</evidence>
<feature type="transmembrane region" description="Helical" evidence="1">
    <location>
        <begin position="66"/>
        <end position="84"/>
    </location>
</feature>
<reference evidence="2 3" key="1">
    <citation type="submission" date="2020-01" db="EMBL/GenBank/DDBJ databases">
        <authorList>
            <person name="Peng S.Y."/>
            <person name="Li J."/>
            <person name="Wang M."/>
            <person name="Wang L."/>
            <person name="Wang C.Q."/>
            <person name="Wang J.R."/>
        </authorList>
    </citation>
    <scope>NUCLEOTIDE SEQUENCE [LARGE SCALE GENOMIC DNA]</scope>
    <source>
        <strain evidence="2 3">XCT-34</strain>
    </source>
</reference>
<organism evidence="2 3">
    <name type="scientific">Pannonibacter tanglangensis</name>
    <dbReference type="NCBI Taxonomy" id="2750084"/>
    <lineage>
        <taxon>Bacteria</taxon>
        <taxon>Pseudomonadati</taxon>
        <taxon>Pseudomonadota</taxon>
        <taxon>Alphaproteobacteria</taxon>
        <taxon>Hyphomicrobiales</taxon>
        <taxon>Stappiaceae</taxon>
        <taxon>Pannonibacter</taxon>
    </lineage>
</organism>
<keyword evidence="1" id="KW-1133">Transmembrane helix</keyword>
<comment type="caution">
    <text evidence="2">The sequence shown here is derived from an EMBL/GenBank/DDBJ whole genome shotgun (WGS) entry which is preliminary data.</text>
</comment>
<keyword evidence="3" id="KW-1185">Reference proteome</keyword>
<accession>A0ABW9ZM46</accession>
<proteinExistence type="predicted"/>
<dbReference type="EMBL" id="JAABLP010000007">
    <property type="protein sequence ID" value="NBN65997.1"/>
    <property type="molecule type" value="Genomic_DNA"/>
</dbReference>
<evidence type="ECO:0000313" key="3">
    <source>
        <dbReference type="Proteomes" id="UP000541347"/>
    </source>
</evidence>
<keyword evidence="1" id="KW-0472">Membrane</keyword>
<gene>
    <name evidence="2" type="ORF">GWI71_20095</name>
</gene>
<name>A0ABW9ZM46_9HYPH</name>